<dbReference type="AlphaFoldDB" id="A0A9P9DQE7"/>
<reference evidence="1" key="1">
    <citation type="journal article" date="2021" name="Nat. Commun.">
        <title>Genetic determinants of endophytism in the Arabidopsis root mycobiome.</title>
        <authorList>
            <person name="Mesny F."/>
            <person name="Miyauchi S."/>
            <person name="Thiergart T."/>
            <person name="Pickel B."/>
            <person name="Atanasova L."/>
            <person name="Karlsson M."/>
            <person name="Huettel B."/>
            <person name="Barry K.W."/>
            <person name="Haridas S."/>
            <person name="Chen C."/>
            <person name="Bauer D."/>
            <person name="Andreopoulos W."/>
            <person name="Pangilinan J."/>
            <person name="LaButti K."/>
            <person name="Riley R."/>
            <person name="Lipzen A."/>
            <person name="Clum A."/>
            <person name="Drula E."/>
            <person name="Henrissat B."/>
            <person name="Kohler A."/>
            <person name="Grigoriev I.V."/>
            <person name="Martin F.M."/>
            <person name="Hacquard S."/>
        </authorList>
    </citation>
    <scope>NUCLEOTIDE SEQUENCE</scope>
    <source>
        <strain evidence="1">MPI-CAGE-AT-0147</strain>
    </source>
</reference>
<proteinExistence type="predicted"/>
<dbReference type="OrthoDB" id="165352at2759"/>
<evidence type="ECO:0000313" key="2">
    <source>
        <dbReference type="Proteomes" id="UP000738349"/>
    </source>
</evidence>
<evidence type="ECO:0000313" key="1">
    <source>
        <dbReference type="EMBL" id="KAH7123172.1"/>
    </source>
</evidence>
<dbReference type="EMBL" id="JAGMUV010000023">
    <property type="protein sequence ID" value="KAH7123172.1"/>
    <property type="molecule type" value="Genomic_DNA"/>
</dbReference>
<accession>A0A9P9DQE7</accession>
<sequence length="107" mass="11836">MPAQTLHEQNSWRSTRPSHPESLTVIAEQVSIFLTSDNIVIALFENSADDIEVPNLTRLNSPSTILQQSCDASTISQAIIDVIIDMAIPVRAPNSATVRFRDLKLIH</sequence>
<protein>
    <submittedName>
        <fullName evidence="1">Uncharacterized protein</fullName>
    </submittedName>
</protein>
<name>A0A9P9DQE7_9HYPO</name>
<gene>
    <name evidence="1" type="ORF">EDB81DRAFT_913351</name>
</gene>
<comment type="caution">
    <text evidence="1">The sequence shown here is derived from an EMBL/GenBank/DDBJ whole genome shotgun (WGS) entry which is preliminary data.</text>
</comment>
<dbReference type="Proteomes" id="UP000738349">
    <property type="component" value="Unassembled WGS sequence"/>
</dbReference>
<keyword evidence="2" id="KW-1185">Reference proteome</keyword>
<organism evidence="1 2">
    <name type="scientific">Dactylonectria macrodidyma</name>
    <dbReference type="NCBI Taxonomy" id="307937"/>
    <lineage>
        <taxon>Eukaryota</taxon>
        <taxon>Fungi</taxon>
        <taxon>Dikarya</taxon>
        <taxon>Ascomycota</taxon>
        <taxon>Pezizomycotina</taxon>
        <taxon>Sordariomycetes</taxon>
        <taxon>Hypocreomycetidae</taxon>
        <taxon>Hypocreales</taxon>
        <taxon>Nectriaceae</taxon>
        <taxon>Dactylonectria</taxon>
    </lineage>
</organism>